<reference evidence="2" key="2">
    <citation type="submission" date="2020-09" db="EMBL/GenBank/DDBJ databases">
        <authorList>
            <person name="Sun Q."/>
            <person name="Ohkuma M."/>
        </authorList>
    </citation>
    <scope>NUCLEOTIDE SEQUENCE</scope>
    <source>
        <strain evidence="2">JCM 5069</strain>
    </source>
</reference>
<dbReference type="Proteomes" id="UP000603708">
    <property type="component" value="Unassembled WGS sequence"/>
</dbReference>
<dbReference type="EMBL" id="BNCD01000013">
    <property type="protein sequence ID" value="GHH83020.1"/>
    <property type="molecule type" value="Genomic_DNA"/>
</dbReference>
<proteinExistence type="predicted"/>
<feature type="region of interest" description="Disordered" evidence="1">
    <location>
        <begin position="34"/>
        <end position="57"/>
    </location>
</feature>
<reference evidence="2" key="1">
    <citation type="journal article" date="2014" name="Int. J. Syst. Evol. Microbiol.">
        <title>Complete genome sequence of Corynebacterium casei LMG S-19264T (=DSM 44701T), isolated from a smear-ripened cheese.</title>
        <authorList>
            <consortium name="US DOE Joint Genome Institute (JGI-PGF)"/>
            <person name="Walter F."/>
            <person name="Albersmeier A."/>
            <person name="Kalinowski J."/>
            <person name="Ruckert C."/>
        </authorList>
    </citation>
    <scope>NUCLEOTIDE SEQUENCE</scope>
    <source>
        <strain evidence="2">JCM 5069</strain>
    </source>
</reference>
<feature type="region of interest" description="Disordered" evidence="1">
    <location>
        <begin position="110"/>
        <end position="132"/>
    </location>
</feature>
<sequence>MAWPRAAHEVRVSTPNGGVHVSTLDEVAHVSTRNGGVHTGAQDLAAPVGAGGPEQGRASAAPVYTVQVRAHTVLRDVALSSDRLDPDAAVDDMLVTLLPGESMQFRVTGAELDSPEALGRPPVPRCVDDSGR</sequence>
<organism evidence="2 3">
    <name type="scientific">Streptomyces sulfonofaciens</name>
    <dbReference type="NCBI Taxonomy" id="68272"/>
    <lineage>
        <taxon>Bacteria</taxon>
        <taxon>Bacillati</taxon>
        <taxon>Actinomycetota</taxon>
        <taxon>Actinomycetes</taxon>
        <taxon>Kitasatosporales</taxon>
        <taxon>Streptomycetaceae</taxon>
        <taxon>Streptomyces</taxon>
    </lineage>
</organism>
<evidence type="ECO:0000313" key="3">
    <source>
        <dbReference type="Proteomes" id="UP000603708"/>
    </source>
</evidence>
<gene>
    <name evidence="2" type="ORF">GCM10018793_44080</name>
</gene>
<evidence type="ECO:0000313" key="2">
    <source>
        <dbReference type="EMBL" id="GHH83020.1"/>
    </source>
</evidence>
<protein>
    <submittedName>
        <fullName evidence="2">Uncharacterized protein</fullName>
    </submittedName>
</protein>
<evidence type="ECO:0000256" key="1">
    <source>
        <dbReference type="SAM" id="MobiDB-lite"/>
    </source>
</evidence>
<dbReference type="RefSeq" id="WP_189934684.1">
    <property type="nucleotide sequence ID" value="NZ_BNCD01000013.1"/>
</dbReference>
<accession>A0A919L2Z7</accession>
<dbReference type="AlphaFoldDB" id="A0A919L2Z7"/>
<name>A0A919L2Z7_9ACTN</name>
<comment type="caution">
    <text evidence="2">The sequence shown here is derived from an EMBL/GenBank/DDBJ whole genome shotgun (WGS) entry which is preliminary data.</text>
</comment>
<keyword evidence="3" id="KW-1185">Reference proteome</keyword>